<keyword evidence="1" id="KW-1133">Transmembrane helix</keyword>
<feature type="transmembrane region" description="Helical" evidence="1">
    <location>
        <begin position="9"/>
        <end position="28"/>
    </location>
</feature>
<sequence length="394" mass="44941">MAAHKYHKFGLKGLLFVLLLILMFTMIFKNVTRHQGKSQKEVKVGKNMDRWQESFMKQIRQEIEITPIIENMERVQISWQRTKKAEKGLVILLHGCSHDGTHWFSLPEERRIVRVLLHHGLSVIAFTSQDTNSGCWDGSSIGQSNRDIQRVTPTLQKFCEREYSEYYTQETLSMCPPLFSIGASSGGSFSSILSRALPIVANIVQISTGDYKALLTEPKSLKPQRVSSFDPKILESEENIYPVPPTAFLYMVNDHNWASESVIGHVVQKIIASANKLGPNLHRQNAVIMFEAAMLPITKMWLKDRVDNVSKETSEQFYHECVTEGFIDGDGLLKEDPRSSTASRVLLRNAIYEKEISRGALEEQLNVAYAHHELTSEHIYQITTWMLEMLESKP</sequence>
<dbReference type="PANTHER" id="PTHR35128:SF1">
    <property type="entry name" value="SECRETION-REGULATING GUANINE NUCLEOTIDE EXCHANGE FACTOR"/>
    <property type="match status" value="1"/>
</dbReference>
<name>A0AAW2ZDM9_9EUKA</name>
<gene>
    <name evidence="2" type="ORF">AKO1_001599</name>
</gene>
<dbReference type="InterPro" id="IPR029058">
    <property type="entry name" value="AB_hydrolase_fold"/>
</dbReference>
<protein>
    <submittedName>
        <fullName evidence="2">1 TM domain-containing transmembrane protein</fullName>
    </submittedName>
</protein>
<dbReference type="Proteomes" id="UP001431209">
    <property type="component" value="Unassembled WGS sequence"/>
</dbReference>
<reference evidence="2 3" key="1">
    <citation type="submission" date="2024-03" db="EMBL/GenBank/DDBJ databases">
        <title>The Acrasis kona genome and developmental transcriptomes reveal deep origins of eukaryotic multicellular pathways.</title>
        <authorList>
            <person name="Sheikh S."/>
            <person name="Fu C.-J."/>
            <person name="Brown M.W."/>
            <person name="Baldauf S.L."/>
        </authorList>
    </citation>
    <scope>NUCLEOTIDE SEQUENCE [LARGE SCALE GENOMIC DNA]</scope>
    <source>
        <strain evidence="2 3">ATCC MYA-3509</strain>
    </source>
</reference>
<evidence type="ECO:0000313" key="2">
    <source>
        <dbReference type="EMBL" id="KAL0486727.1"/>
    </source>
</evidence>
<proteinExistence type="predicted"/>
<evidence type="ECO:0000313" key="3">
    <source>
        <dbReference type="Proteomes" id="UP001431209"/>
    </source>
</evidence>
<comment type="caution">
    <text evidence="2">The sequence shown here is derived from an EMBL/GenBank/DDBJ whole genome shotgun (WGS) entry which is preliminary data.</text>
</comment>
<accession>A0AAW2ZDM9</accession>
<dbReference type="EMBL" id="JAOPGA020001261">
    <property type="protein sequence ID" value="KAL0486727.1"/>
    <property type="molecule type" value="Genomic_DNA"/>
</dbReference>
<dbReference type="SUPFAM" id="SSF53474">
    <property type="entry name" value="alpha/beta-Hydrolases"/>
    <property type="match status" value="1"/>
</dbReference>
<keyword evidence="1 2" id="KW-0812">Transmembrane</keyword>
<dbReference type="PANTHER" id="PTHR35128">
    <property type="entry name" value="SECRETION-REGULATING GUANINE NUCLEOTIDE EXCHANGE FACTOR"/>
    <property type="match status" value="1"/>
</dbReference>
<keyword evidence="3" id="KW-1185">Reference proteome</keyword>
<dbReference type="AlphaFoldDB" id="A0AAW2ZDM9"/>
<keyword evidence="1" id="KW-0472">Membrane</keyword>
<evidence type="ECO:0000256" key="1">
    <source>
        <dbReference type="SAM" id="Phobius"/>
    </source>
</evidence>
<organism evidence="2 3">
    <name type="scientific">Acrasis kona</name>
    <dbReference type="NCBI Taxonomy" id="1008807"/>
    <lineage>
        <taxon>Eukaryota</taxon>
        <taxon>Discoba</taxon>
        <taxon>Heterolobosea</taxon>
        <taxon>Tetramitia</taxon>
        <taxon>Eutetramitia</taxon>
        <taxon>Acrasidae</taxon>
        <taxon>Acrasis</taxon>
    </lineage>
</organism>